<dbReference type="Proteomes" id="UP000269721">
    <property type="component" value="Unassembled WGS sequence"/>
</dbReference>
<evidence type="ECO:0000256" key="1">
    <source>
        <dbReference type="SAM" id="MobiDB-lite"/>
    </source>
</evidence>
<organism evidence="2 3">
    <name type="scientific">Blyttiomyces helicus</name>
    <dbReference type="NCBI Taxonomy" id="388810"/>
    <lineage>
        <taxon>Eukaryota</taxon>
        <taxon>Fungi</taxon>
        <taxon>Fungi incertae sedis</taxon>
        <taxon>Chytridiomycota</taxon>
        <taxon>Chytridiomycota incertae sedis</taxon>
        <taxon>Chytridiomycetes</taxon>
        <taxon>Chytridiomycetes incertae sedis</taxon>
        <taxon>Blyttiomyces</taxon>
    </lineage>
</organism>
<dbReference type="AlphaFoldDB" id="A0A4P9WB63"/>
<accession>A0A4P9WB63</accession>
<dbReference type="EMBL" id="KZ996456">
    <property type="protein sequence ID" value="RKO88825.1"/>
    <property type="molecule type" value="Genomic_DNA"/>
</dbReference>
<sequence>MKMDWVAASDYHPLPIKAHPQSFLGHDTFSDPAAVVAAMRPATAGLPPQKQITGGEPRLPAQRLRVGHGGLPLRDHNLARPGTADQIDSAGAHFRSSVGFARWLEMFPVDRRQPPPLKPLLETRIEGVGKPRAALVARGSAQCAHAVDADDGFHVACSRVRKACYYPAHETLLEELQFRRPSRFPLIVLARVTSDALVGEADRRLPPTRELTLSRVDHPVPLMPVLHLALPMFANLRVLTIKTSEGSSDFVKFPPDGQEWATIENCMKKLVLFRFDTTLMEWSGKEFVPRLTRTVGPPIRQWHEDLSSAAPGACSKLGHPCAASAQVHRDERRHRQPRQKLPRCRRARSPIPKQAHRCRPRRAPPPPPIKALGATRASPGPPSSLSSPPAAPSSSHLTSLRTNGPPSPASNPSGGALLSCRPYSSTIVETSIPRTPPSTSSQLVSHLCGISFRCQRIKAGEPMAPIGSAPGPTRSMGRKGIHSIVKGVSTLQLAGTSRTSFPGPGDVDAPVVGSLCPMER</sequence>
<proteinExistence type="predicted"/>
<feature type="compositionally biased region" description="Basic residues" evidence="1">
    <location>
        <begin position="331"/>
        <end position="362"/>
    </location>
</feature>
<evidence type="ECO:0000313" key="3">
    <source>
        <dbReference type="Proteomes" id="UP000269721"/>
    </source>
</evidence>
<reference evidence="3" key="1">
    <citation type="journal article" date="2018" name="Nat. Microbiol.">
        <title>Leveraging single-cell genomics to expand the fungal tree of life.</title>
        <authorList>
            <person name="Ahrendt S.R."/>
            <person name="Quandt C.A."/>
            <person name="Ciobanu D."/>
            <person name="Clum A."/>
            <person name="Salamov A."/>
            <person name="Andreopoulos B."/>
            <person name="Cheng J.F."/>
            <person name="Woyke T."/>
            <person name="Pelin A."/>
            <person name="Henrissat B."/>
            <person name="Reynolds N.K."/>
            <person name="Benny G.L."/>
            <person name="Smith M.E."/>
            <person name="James T.Y."/>
            <person name="Grigoriev I.V."/>
        </authorList>
    </citation>
    <scope>NUCLEOTIDE SEQUENCE [LARGE SCALE GENOMIC DNA]</scope>
</reference>
<keyword evidence="3" id="KW-1185">Reference proteome</keyword>
<name>A0A4P9WB63_9FUNG</name>
<feature type="region of interest" description="Disordered" evidence="1">
    <location>
        <begin position="324"/>
        <end position="418"/>
    </location>
</feature>
<protein>
    <submittedName>
        <fullName evidence="2">Uncharacterized protein</fullName>
    </submittedName>
</protein>
<gene>
    <name evidence="2" type="ORF">BDK51DRAFT_51996</name>
</gene>
<feature type="compositionally biased region" description="Low complexity" evidence="1">
    <location>
        <begin position="383"/>
        <end position="395"/>
    </location>
</feature>
<evidence type="ECO:0000313" key="2">
    <source>
        <dbReference type="EMBL" id="RKO88825.1"/>
    </source>
</evidence>